<dbReference type="PANTHER" id="PTHR22663">
    <property type="entry name" value="RING FINGER PROTEIN NARYA-RELATED"/>
    <property type="match status" value="1"/>
</dbReference>
<accession>A0A238C3Z6</accession>
<dbReference type="InterPro" id="IPR013083">
    <property type="entry name" value="Znf_RING/FYVE/PHD"/>
</dbReference>
<dbReference type="Proteomes" id="UP000242913">
    <property type="component" value="Unassembled WGS sequence"/>
</dbReference>
<dbReference type="Pfam" id="PF14634">
    <property type="entry name" value="zf-RING_5"/>
    <property type="match status" value="1"/>
</dbReference>
<dbReference type="GO" id="GO:0007131">
    <property type="term" value="P:reciprocal meiotic recombination"/>
    <property type="evidence" value="ECO:0007669"/>
    <property type="project" value="InterPro"/>
</dbReference>
<evidence type="ECO:0000256" key="1">
    <source>
        <dbReference type="ARBA" id="ARBA00022723"/>
    </source>
</evidence>
<feature type="region of interest" description="Disordered" evidence="6">
    <location>
        <begin position="454"/>
        <end position="473"/>
    </location>
</feature>
<dbReference type="PROSITE" id="PS00518">
    <property type="entry name" value="ZF_RING_1"/>
    <property type="match status" value="1"/>
</dbReference>
<keyword evidence="2 5" id="KW-0863">Zinc-finger</keyword>
<keyword evidence="4" id="KW-0469">Meiosis</keyword>
<organism evidence="8 9">
    <name type="scientific">Onchocerca flexuosa</name>
    <dbReference type="NCBI Taxonomy" id="387005"/>
    <lineage>
        <taxon>Eukaryota</taxon>
        <taxon>Metazoa</taxon>
        <taxon>Ecdysozoa</taxon>
        <taxon>Nematoda</taxon>
        <taxon>Chromadorea</taxon>
        <taxon>Rhabditida</taxon>
        <taxon>Spirurina</taxon>
        <taxon>Spiruromorpha</taxon>
        <taxon>Filarioidea</taxon>
        <taxon>Onchocercidae</taxon>
        <taxon>Onchocerca</taxon>
    </lineage>
</organism>
<dbReference type="InterPro" id="IPR001841">
    <property type="entry name" value="Znf_RING"/>
</dbReference>
<feature type="compositionally biased region" description="Basic residues" evidence="6">
    <location>
        <begin position="463"/>
        <end position="473"/>
    </location>
</feature>
<keyword evidence="1" id="KW-0479">Metal-binding</keyword>
<reference evidence="8 9" key="1">
    <citation type="submission" date="2015-12" db="EMBL/GenBank/DDBJ databases">
        <title>Draft genome of the nematode, Onchocerca flexuosa.</title>
        <authorList>
            <person name="Mitreva M."/>
        </authorList>
    </citation>
    <scope>NUCLEOTIDE SEQUENCE [LARGE SCALE GENOMIC DNA]</scope>
    <source>
        <strain evidence="8">Red Deer</strain>
    </source>
</reference>
<name>A0A238C3Z6_9BILA</name>
<evidence type="ECO:0000256" key="6">
    <source>
        <dbReference type="SAM" id="MobiDB-lite"/>
    </source>
</evidence>
<proteinExistence type="predicted"/>
<sequence length="473" mass="53341">MMTSKDPTFFPALLSVLQKVQAYDEARQASIYQAYAASAASYAPSANRQYPSQIQYSSTKTLRTTNPTHPYGAVRSDISIDITKRPYDRIRGATISDELTARNNYRAPSPMALSWVHCNNCYLIPSAQSTIKREPFALASCGHIFCSTCLDKCVSGKMCIVCRRSPFSYESVGRHMSEKTKKYFQTPNTLLVNALRKITSVIKFQQNQYNIMRNNVNRMHEQMNNVADRCKETVKICDFLERNANSLLANMQQHHGMVQHLNGSFVDCAQNLKYFGDVNENSSASGSMSLQWNSSQNNNEELNKSDNFPFRNDTFNSILSLSGQNVSNSNAIISKPVMHYMDINEDLSISRLQSVNASENLAVVFGGKDRSNTMKLSQSTNSSNPYTEYILQKNAHSSTVIDRNSTCSTAMQIKKDKFNLQQVGSKRRPKVPRNMKSSRNIFKMESNMHAIFNQRAHSLSRSPPHKNSRPGTN</sequence>
<dbReference type="Gene3D" id="3.30.40.10">
    <property type="entry name" value="Zinc/RING finger domain, C3HC4 (zinc finger)"/>
    <property type="match status" value="1"/>
</dbReference>
<dbReference type="InterPro" id="IPR017907">
    <property type="entry name" value="Znf_RING_CS"/>
</dbReference>
<dbReference type="EMBL" id="KZ269978">
    <property type="protein sequence ID" value="OZC12169.1"/>
    <property type="molecule type" value="Genomic_DNA"/>
</dbReference>
<keyword evidence="3" id="KW-0862">Zinc</keyword>
<dbReference type="SUPFAM" id="SSF57850">
    <property type="entry name" value="RING/U-box"/>
    <property type="match status" value="1"/>
</dbReference>
<keyword evidence="9" id="KW-1185">Reference proteome</keyword>
<dbReference type="InterPro" id="IPR042123">
    <property type="entry name" value="Zip3/RNF212-like"/>
</dbReference>
<gene>
    <name evidence="8" type="ORF">X798_00690</name>
</gene>
<evidence type="ECO:0000256" key="4">
    <source>
        <dbReference type="ARBA" id="ARBA00023254"/>
    </source>
</evidence>
<dbReference type="GO" id="GO:0019789">
    <property type="term" value="F:SUMO transferase activity"/>
    <property type="evidence" value="ECO:0007669"/>
    <property type="project" value="InterPro"/>
</dbReference>
<evidence type="ECO:0000256" key="2">
    <source>
        <dbReference type="ARBA" id="ARBA00022771"/>
    </source>
</evidence>
<dbReference type="OrthoDB" id="2535391at2759"/>
<evidence type="ECO:0000256" key="5">
    <source>
        <dbReference type="PROSITE-ProRule" id="PRU00175"/>
    </source>
</evidence>
<protein>
    <recommendedName>
        <fullName evidence="7">RING-type domain-containing protein</fullName>
    </recommendedName>
</protein>
<evidence type="ECO:0000259" key="7">
    <source>
        <dbReference type="PROSITE" id="PS50089"/>
    </source>
</evidence>
<dbReference type="GO" id="GO:0008270">
    <property type="term" value="F:zinc ion binding"/>
    <property type="evidence" value="ECO:0007669"/>
    <property type="project" value="UniProtKB-KW"/>
</dbReference>
<evidence type="ECO:0000313" key="9">
    <source>
        <dbReference type="Proteomes" id="UP000242913"/>
    </source>
</evidence>
<dbReference type="PANTHER" id="PTHR22663:SF17">
    <property type="entry name" value="RING FINGER PROTEIN NARYA-RELATED"/>
    <property type="match status" value="1"/>
</dbReference>
<dbReference type="AlphaFoldDB" id="A0A238C3Z6"/>
<dbReference type="GO" id="GO:0007129">
    <property type="term" value="P:homologous chromosome pairing at meiosis"/>
    <property type="evidence" value="ECO:0007669"/>
    <property type="project" value="TreeGrafter"/>
</dbReference>
<evidence type="ECO:0000313" key="8">
    <source>
        <dbReference type="EMBL" id="OZC12169.1"/>
    </source>
</evidence>
<feature type="domain" description="RING-type" evidence="7">
    <location>
        <begin position="118"/>
        <end position="163"/>
    </location>
</feature>
<dbReference type="GO" id="GO:0016925">
    <property type="term" value="P:protein sumoylation"/>
    <property type="evidence" value="ECO:0007669"/>
    <property type="project" value="TreeGrafter"/>
</dbReference>
<dbReference type="PROSITE" id="PS50089">
    <property type="entry name" value="ZF_RING_2"/>
    <property type="match status" value="1"/>
</dbReference>
<dbReference type="GO" id="GO:0000795">
    <property type="term" value="C:synaptonemal complex"/>
    <property type="evidence" value="ECO:0007669"/>
    <property type="project" value="InterPro"/>
</dbReference>
<evidence type="ECO:0000256" key="3">
    <source>
        <dbReference type="ARBA" id="ARBA00022833"/>
    </source>
</evidence>